<evidence type="ECO:0000259" key="1">
    <source>
        <dbReference type="Pfam" id="PF01738"/>
    </source>
</evidence>
<keyword evidence="3" id="KW-1185">Reference proteome</keyword>
<dbReference type="Pfam" id="PF01738">
    <property type="entry name" value="DLH"/>
    <property type="match status" value="1"/>
</dbReference>
<dbReference type="InterPro" id="IPR029058">
    <property type="entry name" value="AB_hydrolase_fold"/>
</dbReference>
<dbReference type="AlphaFoldDB" id="A0AAQ2C529"/>
<dbReference type="InterPro" id="IPR002925">
    <property type="entry name" value="Dienelactn_hydro"/>
</dbReference>
<gene>
    <name evidence="2" type="ORF">E3O49_11745</name>
</gene>
<name>A0AAQ2C529_9MICO</name>
<sequence>MNADPIFVGEGDINAARVLVESTGSAELFLYPGDKHYFADSSLPSYDAAAAALLLHRTLTFLRSVG</sequence>
<evidence type="ECO:0000313" key="2">
    <source>
        <dbReference type="EMBL" id="TFC44318.1"/>
    </source>
</evidence>
<dbReference type="GO" id="GO:0016787">
    <property type="term" value="F:hydrolase activity"/>
    <property type="evidence" value="ECO:0007669"/>
    <property type="project" value="InterPro"/>
</dbReference>
<comment type="caution">
    <text evidence="2">The sequence shown here is derived from an EMBL/GenBank/DDBJ whole genome shotgun (WGS) entry which is preliminary data.</text>
</comment>
<organism evidence="2 3">
    <name type="scientific">Cryobacterium shii</name>
    <dbReference type="NCBI Taxonomy" id="1259235"/>
    <lineage>
        <taxon>Bacteria</taxon>
        <taxon>Bacillati</taxon>
        <taxon>Actinomycetota</taxon>
        <taxon>Actinomycetes</taxon>
        <taxon>Micrococcales</taxon>
        <taxon>Microbacteriaceae</taxon>
        <taxon>Cryobacterium</taxon>
    </lineage>
</organism>
<reference evidence="2 3" key="1">
    <citation type="submission" date="2019-03" db="EMBL/GenBank/DDBJ databases">
        <title>Genomics of glacier-inhabiting Cryobacterium strains.</title>
        <authorList>
            <person name="Liu Q."/>
            <person name="Xin Y.-H."/>
        </authorList>
    </citation>
    <scope>NUCLEOTIDE SEQUENCE [LARGE SCALE GENOMIC DNA]</scope>
    <source>
        <strain evidence="3">TMT1-22</strain>
    </source>
</reference>
<evidence type="ECO:0000313" key="3">
    <source>
        <dbReference type="Proteomes" id="UP000297403"/>
    </source>
</evidence>
<dbReference type="Gene3D" id="3.40.50.1820">
    <property type="entry name" value="alpha/beta hydrolase"/>
    <property type="match status" value="1"/>
</dbReference>
<protein>
    <recommendedName>
        <fullName evidence="1">Dienelactone hydrolase domain-containing protein</fullName>
    </recommendedName>
</protein>
<accession>A0AAQ2C529</accession>
<dbReference type="EMBL" id="SOFY01000064">
    <property type="protein sequence ID" value="TFC44318.1"/>
    <property type="molecule type" value="Genomic_DNA"/>
</dbReference>
<feature type="domain" description="Dienelactone hydrolase" evidence="1">
    <location>
        <begin position="4"/>
        <end position="64"/>
    </location>
</feature>
<proteinExistence type="predicted"/>
<dbReference type="Proteomes" id="UP000297403">
    <property type="component" value="Unassembled WGS sequence"/>
</dbReference>